<evidence type="ECO:0000313" key="2">
    <source>
        <dbReference type="EMBL" id="PLB38264.1"/>
    </source>
</evidence>
<dbReference type="AlphaFoldDB" id="A0A2I2FCA8"/>
<dbReference type="GeneID" id="36525866"/>
<feature type="chain" id="PRO_5014119869" description="Secreted protein" evidence="1">
    <location>
        <begin position="17"/>
        <end position="72"/>
    </location>
</feature>
<gene>
    <name evidence="2" type="ORF">BDW47DRAFT_30278</name>
</gene>
<dbReference type="Proteomes" id="UP000234585">
    <property type="component" value="Unassembled WGS sequence"/>
</dbReference>
<sequence length="72" mass="8362">MSHFFFFSFTISFLFSMNFIFHPSFLTSFCFIVHSNPEVSDRLLAEAPADLVGLYPRPVMHGHCIRDTETRT</sequence>
<keyword evidence="3" id="KW-1185">Reference proteome</keyword>
<organism evidence="2 3">
    <name type="scientific">Aspergillus candidus</name>
    <dbReference type="NCBI Taxonomy" id="41067"/>
    <lineage>
        <taxon>Eukaryota</taxon>
        <taxon>Fungi</taxon>
        <taxon>Dikarya</taxon>
        <taxon>Ascomycota</taxon>
        <taxon>Pezizomycotina</taxon>
        <taxon>Eurotiomycetes</taxon>
        <taxon>Eurotiomycetidae</taxon>
        <taxon>Eurotiales</taxon>
        <taxon>Aspergillaceae</taxon>
        <taxon>Aspergillus</taxon>
        <taxon>Aspergillus subgen. Circumdati</taxon>
    </lineage>
</organism>
<feature type="signal peptide" evidence="1">
    <location>
        <begin position="1"/>
        <end position="16"/>
    </location>
</feature>
<proteinExistence type="predicted"/>
<evidence type="ECO:0008006" key="4">
    <source>
        <dbReference type="Google" id="ProtNLM"/>
    </source>
</evidence>
<keyword evidence="1" id="KW-0732">Signal</keyword>
<accession>A0A2I2FCA8</accession>
<dbReference type="EMBL" id="KZ559137">
    <property type="protein sequence ID" value="PLB38264.1"/>
    <property type="molecule type" value="Genomic_DNA"/>
</dbReference>
<reference evidence="2 3" key="1">
    <citation type="submission" date="2017-12" db="EMBL/GenBank/DDBJ databases">
        <authorList>
            <consortium name="DOE Joint Genome Institute"/>
            <person name="Haridas S."/>
            <person name="Kjaerbolling I."/>
            <person name="Vesth T.C."/>
            <person name="Frisvad J.C."/>
            <person name="Nybo J.L."/>
            <person name="Theobald S."/>
            <person name="Kuo A."/>
            <person name="Bowyer P."/>
            <person name="Matsuda Y."/>
            <person name="Mondo S."/>
            <person name="Lyhne E.K."/>
            <person name="Kogle M.E."/>
            <person name="Clum A."/>
            <person name="Lipzen A."/>
            <person name="Salamov A."/>
            <person name="Ngan C.Y."/>
            <person name="Daum C."/>
            <person name="Chiniquy J."/>
            <person name="Barry K."/>
            <person name="LaButti K."/>
            <person name="Simmons B.A."/>
            <person name="Magnuson J.K."/>
            <person name="Mortensen U.H."/>
            <person name="Larsen T.O."/>
            <person name="Grigoriev I.V."/>
            <person name="Baker S.E."/>
            <person name="Andersen M.R."/>
            <person name="Nordberg H.P."/>
            <person name="Cantor M.N."/>
            <person name="Hua S.X."/>
        </authorList>
    </citation>
    <scope>NUCLEOTIDE SEQUENCE [LARGE SCALE GENOMIC DNA]</scope>
    <source>
        <strain evidence="2 3">CBS 102.13</strain>
    </source>
</reference>
<evidence type="ECO:0000256" key="1">
    <source>
        <dbReference type="SAM" id="SignalP"/>
    </source>
</evidence>
<dbReference type="RefSeq" id="XP_024672276.1">
    <property type="nucleotide sequence ID" value="XM_024818706.1"/>
</dbReference>
<name>A0A2I2FCA8_ASPCN</name>
<protein>
    <recommendedName>
        <fullName evidence="4">Secreted protein</fullName>
    </recommendedName>
</protein>
<evidence type="ECO:0000313" key="3">
    <source>
        <dbReference type="Proteomes" id="UP000234585"/>
    </source>
</evidence>